<reference evidence="3" key="1">
    <citation type="submission" date="2023-10" db="EMBL/GenBank/DDBJ databases">
        <title>Genome assembly of Pristionchus species.</title>
        <authorList>
            <person name="Yoshida K."/>
            <person name="Sommer R.J."/>
        </authorList>
    </citation>
    <scope>NUCLEOTIDE SEQUENCE</scope>
    <source>
        <strain evidence="3">RS5133</strain>
    </source>
</reference>
<proteinExistence type="predicted"/>
<organism evidence="3 4">
    <name type="scientific">Pristionchus fissidentatus</name>
    <dbReference type="NCBI Taxonomy" id="1538716"/>
    <lineage>
        <taxon>Eukaryota</taxon>
        <taxon>Metazoa</taxon>
        <taxon>Ecdysozoa</taxon>
        <taxon>Nematoda</taxon>
        <taxon>Chromadorea</taxon>
        <taxon>Rhabditida</taxon>
        <taxon>Rhabditina</taxon>
        <taxon>Diplogasteromorpha</taxon>
        <taxon>Diplogasteroidea</taxon>
        <taxon>Neodiplogasteridae</taxon>
        <taxon>Pristionchus</taxon>
    </lineage>
</organism>
<feature type="coiled-coil region" evidence="1">
    <location>
        <begin position="20"/>
        <end position="59"/>
    </location>
</feature>
<protein>
    <submittedName>
        <fullName evidence="3">Uncharacterized protein</fullName>
    </submittedName>
</protein>
<feature type="region of interest" description="Disordered" evidence="2">
    <location>
        <begin position="75"/>
        <end position="117"/>
    </location>
</feature>
<comment type="caution">
    <text evidence="3">The sequence shown here is derived from an EMBL/GenBank/DDBJ whole genome shotgun (WGS) entry which is preliminary data.</text>
</comment>
<evidence type="ECO:0000313" key="3">
    <source>
        <dbReference type="EMBL" id="GMT26423.1"/>
    </source>
</evidence>
<accession>A0AAV5W6S8</accession>
<dbReference type="EMBL" id="BTSY01000005">
    <property type="protein sequence ID" value="GMT26423.1"/>
    <property type="molecule type" value="Genomic_DNA"/>
</dbReference>
<keyword evidence="1" id="KW-0175">Coiled coil</keyword>
<gene>
    <name evidence="3" type="ORF">PFISCL1PPCAC_17720</name>
</gene>
<feature type="compositionally biased region" description="Basic and acidic residues" evidence="2">
    <location>
        <begin position="85"/>
        <end position="117"/>
    </location>
</feature>
<evidence type="ECO:0000256" key="2">
    <source>
        <dbReference type="SAM" id="MobiDB-lite"/>
    </source>
</evidence>
<keyword evidence="4" id="KW-1185">Reference proteome</keyword>
<sequence>MSGRLSADDIMEHDGIYGRETNIQEEAERLRRSKEDARLQEMKVKVDSLKAENASINNKNEKDLVMKRRAAYDSRIKTKKNLTKQGERLKKLHEEGRKRRQQEKDELEAIRIKYKKD</sequence>
<dbReference type="AlphaFoldDB" id="A0AAV5W6S8"/>
<evidence type="ECO:0000313" key="4">
    <source>
        <dbReference type="Proteomes" id="UP001432322"/>
    </source>
</evidence>
<evidence type="ECO:0000256" key="1">
    <source>
        <dbReference type="SAM" id="Coils"/>
    </source>
</evidence>
<name>A0AAV5W6S8_9BILA</name>
<dbReference type="Proteomes" id="UP001432322">
    <property type="component" value="Unassembled WGS sequence"/>
</dbReference>